<gene>
    <name evidence="4" type="ORF">R1sor_025537</name>
</gene>
<dbReference type="PANTHER" id="PTHR48108:SF26">
    <property type="entry name" value="CBS DOMAIN-CONTAINING PROTEIN DDB_G0289609"/>
    <property type="match status" value="1"/>
</dbReference>
<dbReference type="AlphaFoldDB" id="A0ABD3GEJ6"/>
<dbReference type="InterPro" id="IPR000644">
    <property type="entry name" value="CBS_dom"/>
</dbReference>
<evidence type="ECO:0000256" key="2">
    <source>
        <dbReference type="PROSITE-ProRule" id="PRU00703"/>
    </source>
</evidence>
<evidence type="ECO:0000256" key="1">
    <source>
        <dbReference type="ARBA" id="ARBA00022737"/>
    </source>
</evidence>
<organism evidence="4 5">
    <name type="scientific">Riccia sorocarpa</name>
    <dbReference type="NCBI Taxonomy" id="122646"/>
    <lineage>
        <taxon>Eukaryota</taxon>
        <taxon>Viridiplantae</taxon>
        <taxon>Streptophyta</taxon>
        <taxon>Embryophyta</taxon>
        <taxon>Marchantiophyta</taxon>
        <taxon>Marchantiopsida</taxon>
        <taxon>Marchantiidae</taxon>
        <taxon>Marchantiales</taxon>
        <taxon>Ricciaceae</taxon>
        <taxon>Riccia</taxon>
    </lineage>
</organism>
<feature type="domain" description="CBS" evidence="3">
    <location>
        <begin position="47"/>
        <end position="105"/>
    </location>
</feature>
<reference evidence="4 5" key="1">
    <citation type="submission" date="2024-09" db="EMBL/GenBank/DDBJ databases">
        <title>Chromosome-scale assembly of Riccia sorocarpa.</title>
        <authorList>
            <person name="Paukszto L."/>
        </authorList>
    </citation>
    <scope>NUCLEOTIDE SEQUENCE [LARGE SCALE GENOMIC DNA]</scope>
    <source>
        <strain evidence="4">LP-2024</strain>
        <tissue evidence="4">Aerial parts of the thallus</tissue>
    </source>
</reference>
<dbReference type="SUPFAM" id="SSF54631">
    <property type="entry name" value="CBS-domain pair"/>
    <property type="match status" value="1"/>
</dbReference>
<dbReference type="InterPro" id="IPR051462">
    <property type="entry name" value="CBS_domain-containing"/>
</dbReference>
<accession>A0ABD3GEJ6</accession>
<dbReference type="Pfam" id="PF00571">
    <property type="entry name" value="CBS"/>
    <property type="match status" value="1"/>
</dbReference>
<keyword evidence="1" id="KW-0677">Repeat</keyword>
<evidence type="ECO:0000259" key="3">
    <source>
        <dbReference type="PROSITE" id="PS51371"/>
    </source>
</evidence>
<sequence>MATRRVDAALLTDASAILCGIVIDKDLATRVIAQGLKHEEPSVSRVMTRNPTCVMGDTLAVDALQKMVQGKFRHLPAIENGEVVALLDITKCLYDAIARMERAAEKGFSP</sequence>
<name>A0ABD3GEJ6_9MARC</name>
<keyword evidence="2" id="KW-0129">CBS domain</keyword>
<evidence type="ECO:0000313" key="4">
    <source>
        <dbReference type="EMBL" id="KAL3675589.1"/>
    </source>
</evidence>
<proteinExistence type="predicted"/>
<dbReference type="EMBL" id="JBJQOH010000008">
    <property type="protein sequence ID" value="KAL3675589.1"/>
    <property type="molecule type" value="Genomic_DNA"/>
</dbReference>
<protein>
    <recommendedName>
        <fullName evidence="3">CBS domain-containing protein</fullName>
    </recommendedName>
</protein>
<evidence type="ECO:0000313" key="5">
    <source>
        <dbReference type="Proteomes" id="UP001633002"/>
    </source>
</evidence>
<keyword evidence="5" id="KW-1185">Reference proteome</keyword>
<dbReference type="Gene3D" id="3.10.580.10">
    <property type="entry name" value="CBS-domain"/>
    <property type="match status" value="1"/>
</dbReference>
<comment type="caution">
    <text evidence="4">The sequence shown here is derived from an EMBL/GenBank/DDBJ whole genome shotgun (WGS) entry which is preliminary data.</text>
</comment>
<dbReference type="PANTHER" id="PTHR48108">
    <property type="entry name" value="CBS DOMAIN-CONTAINING PROTEIN CBSX2, CHLOROPLASTIC"/>
    <property type="match status" value="1"/>
</dbReference>
<dbReference type="PROSITE" id="PS51371">
    <property type="entry name" value="CBS"/>
    <property type="match status" value="1"/>
</dbReference>
<dbReference type="Proteomes" id="UP001633002">
    <property type="component" value="Unassembled WGS sequence"/>
</dbReference>
<dbReference type="InterPro" id="IPR046342">
    <property type="entry name" value="CBS_dom_sf"/>
</dbReference>